<dbReference type="VEuPathDB" id="CryptoDB:Cvel_8476"/>
<dbReference type="EMBL" id="CDMZ01003819">
    <property type="protein sequence ID" value="CEM47697.1"/>
    <property type="molecule type" value="Genomic_DNA"/>
</dbReference>
<feature type="region of interest" description="Disordered" evidence="1">
    <location>
        <begin position="190"/>
        <end position="232"/>
    </location>
</feature>
<reference evidence="2" key="1">
    <citation type="submission" date="2014-11" db="EMBL/GenBank/DDBJ databases">
        <authorList>
            <person name="Otto D Thomas"/>
            <person name="Naeem Raeece"/>
        </authorList>
    </citation>
    <scope>NUCLEOTIDE SEQUENCE</scope>
</reference>
<dbReference type="AlphaFoldDB" id="A0A0G4HTH3"/>
<accession>A0A0G4HTH3</accession>
<protein>
    <submittedName>
        <fullName evidence="2">Uncharacterized protein</fullName>
    </submittedName>
</protein>
<feature type="region of interest" description="Disordered" evidence="1">
    <location>
        <begin position="1"/>
        <end position="30"/>
    </location>
</feature>
<gene>
    <name evidence="2" type="ORF">Cvel_8476</name>
</gene>
<name>A0A0G4HTH3_9ALVE</name>
<proteinExistence type="predicted"/>
<evidence type="ECO:0000313" key="2">
    <source>
        <dbReference type="EMBL" id="CEM47697.1"/>
    </source>
</evidence>
<evidence type="ECO:0000256" key="1">
    <source>
        <dbReference type="SAM" id="MobiDB-lite"/>
    </source>
</evidence>
<sequence>MANVQGIGEAAGAQAPAFPEKFVDPSSQEAQAAAGKLTAAYPNDPVSAPYFVSAPSQPQVISGVPPGTTYYPPSTAYDAYRGYVDRVTPGGVHEMPYRNPARYMGGDPREGRMGMPQVLSRAALSSPFQTKAGGAFREAEMARGAREKGGLNADEGFVELDRSGRPLLPQRRPSFSANRTFRLRAETVKKPAVAAKRRTAGVFDGHEEGVVTAEDESRSETGEGGEPRLDRV</sequence>
<organism evidence="2">
    <name type="scientific">Chromera velia CCMP2878</name>
    <dbReference type="NCBI Taxonomy" id="1169474"/>
    <lineage>
        <taxon>Eukaryota</taxon>
        <taxon>Sar</taxon>
        <taxon>Alveolata</taxon>
        <taxon>Colpodellida</taxon>
        <taxon>Chromeraceae</taxon>
        <taxon>Chromera</taxon>
    </lineage>
</organism>
<feature type="compositionally biased region" description="Basic and acidic residues" evidence="1">
    <location>
        <begin position="204"/>
        <end position="232"/>
    </location>
</feature>